<dbReference type="EMBL" id="CP011409">
    <property type="protein sequence ID" value="AKZ64056.1"/>
    <property type="molecule type" value="Genomic_DNA"/>
</dbReference>
<dbReference type="InterPro" id="IPR050483">
    <property type="entry name" value="CoA-transferase_III_domain"/>
</dbReference>
<reference evidence="3" key="1">
    <citation type="journal article" date="2015" name="Genome Announc.">
        <title>Complete Genome Sequence of Herbaspirillum hiltneri N3 (DSM 17495), Isolated from Surface-Sterilized Wheat Roots.</title>
        <authorList>
            <person name="Guizelini D."/>
            <person name="Saizaki P.M."/>
            <person name="Coimbra N.A."/>
            <person name="Weiss V.A."/>
            <person name="Faoro H."/>
            <person name="Sfeir M.Z."/>
            <person name="Baura V.A."/>
            <person name="Monteiro R.A."/>
            <person name="Chubatsu L.S."/>
            <person name="Souza E.M."/>
            <person name="Cruz L.M."/>
            <person name="Pedrosa F.O."/>
            <person name="Raittz R.T."/>
            <person name="Marchaukoski J.N."/>
            <person name="Steffens M.B."/>
        </authorList>
    </citation>
    <scope>NUCLEOTIDE SEQUENCE [LARGE SCALE GENOMIC DNA]</scope>
    <source>
        <strain evidence="3">N3</strain>
    </source>
</reference>
<keyword evidence="1" id="KW-0808">Transferase</keyword>
<dbReference type="InterPro" id="IPR003673">
    <property type="entry name" value="CoA-Trfase_fam_III"/>
</dbReference>
<dbReference type="Pfam" id="PF02515">
    <property type="entry name" value="CoA_transf_3"/>
    <property type="match status" value="1"/>
</dbReference>
<dbReference type="Proteomes" id="UP000063429">
    <property type="component" value="Chromosome"/>
</dbReference>
<dbReference type="PANTHER" id="PTHR48207">
    <property type="entry name" value="SUCCINATE--HYDROXYMETHYLGLUTARATE COA-TRANSFERASE"/>
    <property type="match status" value="1"/>
</dbReference>
<dbReference type="Gene3D" id="3.30.1540.10">
    <property type="entry name" value="formyl-coa transferase, domain 3"/>
    <property type="match status" value="1"/>
</dbReference>
<proteinExistence type="predicted"/>
<evidence type="ECO:0000313" key="2">
    <source>
        <dbReference type="EMBL" id="AKZ64056.1"/>
    </source>
</evidence>
<dbReference type="PANTHER" id="PTHR48207:SF3">
    <property type="entry name" value="SUCCINATE--HYDROXYMETHYLGLUTARATE COA-TRANSFERASE"/>
    <property type="match status" value="1"/>
</dbReference>
<dbReference type="Gene3D" id="3.40.50.10540">
    <property type="entry name" value="Crotonobetainyl-coa:carnitine coa-transferase, domain 1"/>
    <property type="match status" value="1"/>
</dbReference>
<keyword evidence="3" id="KW-1185">Reference proteome</keyword>
<dbReference type="SUPFAM" id="SSF89796">
    <property type="entry name" value="CoA-transferase family III (CaiB/BaiF)"/>
    <property type="match status" value="1"/>
</dbReference>
<protein>
    <submittedName>
        <fullName evidence="2">Carnitine dehydratase</fullName>
    </submittedName>
</protein>
<organism evidence="2 3">
    <name type="scientific">Herbaspirillum hiltneri N3</name>
    <dbReference type="NCBI Taxonomy" id="1262470"/>
    <lineage>
        <taxon>Bacteria</taxon>
        <taxon>Pseudomonadati</taxon>
        <taxon>Pseudomonadota</taxon>
        <taxon>Betaproteobacteria</taxon>
        <taxon>Burkholderiales</taxon>
        <taxon>Oxalobacteraceae</taxon>
        <taxon>Herbaspirillum</taxon>
    </lineage>
</organism>
<evidence type="ECO:0000313" key="3">
    <source>
        <dbReference type="Proteomes" id="UP000063429"/>
    </source>
</evidence>
<dbReference type="InterPro" id="IPR044855">
    <property type="entry name" value="CoA-Trfase_III_dom3_sf"/>
</dbReference>
<evidence type="ECO:0000256" key="1">
    <source>
        <dbReference type="ARBA" id="ARBA00022679"/>
    </source>
</evidence>
<accession>A0ABN4I397</accession>
<name>A0ABN4I397_9BURK</name>
<dbReference type="InterPro" id="IPR023606">
    <property type="entry name" value="CoA-Trfase_III_dom_1_sf"/>
</dbReference>
<dbReference type="RefSeq" id="WP_053199218.1">
    <property type="nucleotide sequence ID" value="NZ_CP011409.1"/>
</dbReference>
<gene>
    <name evidence="2" type="ORF">F506_16530</name>
</gene>
<sequence length="393" mass="42688">MQQPLSGIRVVDLTRILSGPFCTMLLGDMGADVIKIEGPAEGDPIRKAGAGVNGFSWYFASFNRNKRSMALDLRSDAGKEVLLKLLQSADVLVENFRPGVLAEMGFGEERLKQINPRLVVASITGYGSSGPYAERPAFDFVIQAMSGFMSTNGAEDQPPLRCGPPITDLVAGLYAAYGVVNALRARDQSGRGQHVDSAMMNGMLSMFAYLTSDYLATGELPVRTGNDHPITSPYGLFNTSDGEIAVAPSTDDILRRLLGLLDLGHLMSDARFNTNKLRMLNRRELNLLLDERFSTDTQASWIQRLNEGGVPCGKVQNVGEALSDPQILHQQMVLEVEHPGRGAVRMVGFPVKLSASPCLVRYPAPEHGVHTQEILAELGLTSARDADVPENME</sequence>